<feature type="coiled-coil region" evidence="8">
    <location>
        <begin position="69"/>
        <end position="96"/>
    </location>
</feature>
<evidence type="ECO:0000256" key="1">
    <source>
        <dbReference type="ARBA" id="ARBA00022472"/>
    </source>
</evidence>
<keyword evidence="5 7" id="KW-0805">Transcription regulation</keyword>
<dbReference type="InterPro" id="IPR009019">
    <property type="entry name" value="KH_sf_prok-type"/>
</dbReference>
<evidence type="ECO:0000256" key="5">
    <source>
        <dbReference type="ARBA" id="ARBA00023015"/>
    </source>
</evidence>
<gene>
    <name evidence="7" type="primary">nusA</name>
    <name evidence="11" type="ORF">UY72_C0021G0006</name>
</gene>
<keyword evidence="2 7" id="KW-0963">Cytoplasm</keyword>
<keyword evidence="8" id="KW-0175">Coiled coil</keyword>
<dbReference type="GO" id="GO:0005829">
    <property type="term" value="C:cytosol"/>
    <property type="evidence" value="ECO:0007669"/>
    <property type="project" value="TreeGrafter"/>
</dbReference>
<accession>A0A0G1ZPQ1</accession>
<evidence type="ECO:0000256" key="2">
    <source>
        <dbReference type="ARBA" id="ARBA00022490"/>
    </source>
</evidence>
<dbReference type="PROSITE" id="PS50126">
    <property type="entry name" value="S1"/>
    <property type="match status" value="1"/>
</dbReference>
<dbReference type="Pfam" id="PF08529">
    <property type="entry name" value="NusA_N"/>
    <property type="match status" value="2"/>
</dbReference>
<keyword evidence="1 7" id="KW-0806">Transcription termination</keyword>
<keyword evidence="4 7" id="KW-0694">RNA-binding</keyword>
<name>A0A0G1ZPQ1_9BACT</name>
<dbReference type="InterPro" id="IPR030842">
    <property type="entry name" value="TF_NusA_bacterial"/>
</dbReference>
<dbReference type="InterPro" id="IPR010213">
    <property type="entry name" value="TF_NusA"/>
</dbReference>
<evidence type="ECO:0000256" key="4">
    <source>
        <dbReference type="ARBA" id="ARBA00022884"/>
    </source>
</evidence>
<dbReference type="AlphaFoldDB" id="A0A0G1ZPQ1"/>
<dbReference type="FunFam" id="3.30.300.20:FF:000005">
    <property type="entry name" value="Transcription termination/antitermination protein NusA"/>
    <property type="match status" value="1"/>
</dbReference>
<evidence type="ECO:0000256" key="7">
    <source>
        <dbReference type="HAMAP-Rule" id="MF_00945"/>
    </source>
</evidence>
<dbReference type="Pfam" id="PF13184">
    <property type="entry name" value="KH_NusA_1st"/>
    <property type="match status" value="1"/>
</dbReference>
<dbReference type="Gene3D" id="3.30.1480.10">
    <property type="entry name" value="NusA, N-terminal domain"/>
    <property type="match status" value="1"/>
</dbReference>
<dbReference type="InterPro" id="IPR004087">
    <property type="entry name" value="KH_dom"/>
</dbReference>
<dbReference type="PROSITE" id="PS50084">
    <property type="entry name" value="KH_TYPE_1"/>
    <property type="match status" value="1"/>
</dbReference>
<dbReference type="InterPro" id="IPR013735">
    <property type="entry name" value="TF_NusA_N"/>
</dbReference>
<dbReference type="InterPro" id="IPR015946">
    <property type="entry name" value="KH_dom-like_a/b"/>
</dbReference>
<dbReference type="PANTHER" id="PTHR22648:SF0">
    <property type="entry name" value="TRANSCRIPTION TERMINATION_ANTITERMINATION PROTEIN NUSA"/>
    <property type="match status" value="1"/>
</dbReference>
<keyword evidence="3 7" id="KW-0889">Transcription antitermination</keyword>
<evidence type="ECO:0000259" key="10">
    <source>
        <dbReference type="PROSITE" id="PS50126"/>
    </source>
</evidence>
<dbReference type="Pfam" id="PF26594">
    <property type="entry name" value="KH_NusA_2nd"/>
    <property type="match status" value="1"/>
</dbReference>
<sequence>MPSAIELAIRQICDEKGLSYESVIETIESAIAAAYRKDFGDKYHNLEAEFDTETGLARIYDVKTVVEDISAEEFEAVKLREAEENAKREAMKALGEFAPAIEEPVDAAGPKFNPKTDIMVSEAKILRLSAKVGDVIRTELPQAMEFGRMAAMTAKQVITQKLREAEREIIFNEYKSIEGDVITGTVQRKEGRIILVDIGRTAGIMKPEDQMPTERYRSGDRLKMFVREVSLGTRGPQILLSRTSEGLVRKLFTFEIPEVAEGSVEIKAIAREPGARTKVAVVATQPGVDPIGACIGQRGTRIQTITGELSGEKIDIIEWKDDMKQYITSALSPAKVIDVQLNDEERTATVLVPSDQLSLAIGRGGQNVRLAARLTGWKVNIQEVKPEVAEVVADEAPAQEAAEQAQEEASSEKSEPAAE</sequence>
<dbReference type="SUPFAM" id="SSF69705">
    <property type="entry name" value="Transcription factor NusA, N-terminal domain"/>
    <property type="match status" value="1"/>
</dbReference>
<dbReference type="InterPro" id="IPR036555">
    <property type="entry name" value="NusA_N_sf"/>
</dbReference>
<comment type="similarity">
    <text evidence="7">Belongs to the NusA family.</text>
</comment>
<dbReference type="GO" id="GO:0006353">
    <property type="term" value="P:DNA-templated transcription termination"/>
    <property type="evidence" value="ECO:0007669"/>
    <property type="project" value="UniProtKB-UniRule"/>
</dbReference>
<comment type="function">
    <text evidence="7">Participates in both transcription termination and antitermination.</text>
</comment>
<comment type="caution">
    <text evidence="11">The sequence shown here is derived from an EMBL/GenBank/DDBJ whole genome shotgun (WGS) entry which is preliminary data.</text>
</comment>
<feature type="domain" description="S1 motif" evidence="10">
    <location>
        <begin position="179"/>
        <end position="243"/>
    </location>
</feature>
<dbReference type="CDD" id="cd04455">
    <property type="entry name" value="S1_NusA"/>
    <property type="match status" value="1"/>
</dbReference>
<dbReference type="PATRIC" id="fig|1618989.3.peg.352"/>
<keyword evidence="6 7" id="KW-0804">Transcription</keyword>
<dbReference type="Gene3D" id="3.30.300.20">
    <property type="match status" value="2"/>
</dbReference>
<dbReference type="SMART" id="SM00316">
    <property type="entry name" value="S1"/>
    <property type="match status" value="1"/>
</dbReference>
<evidence type="ECO:0000256" key="8">
    <source>
        <dbReference type="SAM" id="Coils"/>
    </source>
</evidence>
<feature type="compositionally biased region" description="Basic and acidic residues" evidence="9">
    <location>
        <begin position="410"/>
        <end position="419"/>
    </location>
</feature>
<dbReference type="Gene3D" id="2.40.50.140">
    <property type="entry name" value="Nucleic acid-binding proteins"/>
    <property type="match status" value="1"/>
</dbReference>
<dbReference type="InterPro" id="IPR003029">
    <property type="entry name" value="S1_domain"/>
</dbReference>
<comment type="subcellular location">
    <subcellularLocation>
        <location evidence="7">Cytoplasm</location>
    </subcellularLocation>
</comment>
<dbReference type="PANTHER" id="PTHR22648">
    <property type="entry name" value="TRANSCRIPTION TERMINATION FACTOR NUSA"/>
    <property type="match status" value="1"/>
</dbReference>
<dbReference type="Proteomes" id="UP000034846">
    <property type="component" value="Unassembled WGS sequence"/>
</dbReference>
<comment type="subunit">
    <text evidence="7">Monomer. Binds directly to the core enzyme of the DNA-dependent RNA polymerase and to nascent RNA.</text>
</comment>
<reference evidence="11 12" key="1">
    <citation type="journal article" date="2015" name="Nature">
        <title>rRNA introns, odd ribosomes, and small enigmatic genomes across a large radiation of phyla.</title>
        <authorList>
            <person name="Brown C.T."/>
            <person name="Hug L.A."/>
            <person name="Thomas B.C."/>
            <person name="Sharon I."/>
            <person name="Castelle C.J."/>
            <person name="Singh A."/>
            <person name="Wilkins M.J."/>
            <person name="Williams K.H."/>
            <person name="Banfield J.F."/>
        </authorList>
    </citation>
    <scope>NUCLEOTIDE SEQUENCE [LARGE SCALE GENOMIC DNA]</scope>
</reference>
<evidence type="ECO:0000313" key="11">
    <source>
        <dbReference type="EMBL" id="KKW30142.1"/>
    </source>
</evidence>
<dbReference type="SMART" id="SM00322">
    <property type="entry name" value="KH"/>
    <property type="match status" value="2"/>
</dbReference>
<evidence type="ECO:0000256" key="9">
    <source>
        <dbReference type="SAM" id="MobiDB-lite"/>
    </source>
</evidence>
<dbReference type="HAMAP" id="MF_00945_B">
    <property type="entry name" value="NusA_B"/>
    <property type="match status" value="1"/>
</dbReference>
<dbReference type="InterPro" id="IPR025249">
    <property type="entry name" value="TF_NusA_KH_1st"/>
</dbReference>
<dbReference type="NCBIfam" id="TIGR01953">
    <property type="entry name" value="NusA"/>
    <property type="match status" value="1"/>
</dbReference>
<evidence type="ECO:0000256" key="6">
    <source>
        <dbReference type="ARBA" id="ARBA00023163"/>
    </source>
</evidence>
<dbReference type="CDD" id="cd02134">
    <property type="entry name" value="KH-II_NusA_rpt1"/>
    <property type="match status" value="1"/>
</dbReference>
<dbReference type="GO" id="GO:0003723">
    <property type="term" value="F:RNA binding"/>
    <property type="evidence" value="ECO:0007669"/>
    <property type="project" value="UniProtKB-UniRule"/>
</dbReference>
<evidence type="ECO:0000256" key="3">
    <source>
        <dbReference type="ARBA" id="ARBA00022814"/>
    </source>
</evidence>
<evidence type="ECO:0000313" key="12">
    <source>
        <dbReference type="Proteomes" id="UP000034846"/>
    </source>
</evidence>
<feature type="region of interest" description="Disordered" evidence="9">
    <location>
        <begin position="392"/>
        <end position="419"/>
    </location>
</feature>
<dbReference type="EMBL" id="LCRD01000021">
    <property type="protein sequence ID" value="KKW30142.1"/>
    <property type="molecule type" value="Genomic_DNA"/>
</dbReference>
<dbReference type="GO" id="GO:0003700">
    <property type="term" value="F:DNA-binding transcription factor activity"/>
    <property type="evidence" value="ECO:0007669"/>
    <property type="project" value="InterPro"/>
</dbReference>
<feature type="compositionally biased region" description="Low complexity" evidence="9">
    <location>
        <begin position="392"/>
        <end position="408"/>
    </location>
</feature>
<dbReference type="InterPro" id="IPR058582">
    <property type="entry name" value="KH_NusA_2nd"/>
</dbReference>
<dbReference type="GO" id="GO:0031564">
    <property type="term" value="P:transcription antitermination"/>
    <property type="evidence" value="ECO:0007669"/>
    <property type="project" value="UniProtKB-UniRule"/>
</dbReference>
<dbReference type="SUPFAM" id="SSF54814">
    <property type="entry name" value="Prokaryotic type KH domain (KH-domain type II)"/>
    <property type="match status" value="2"/>
</dbReference>
<organism evidence="11 12">
    <name type="scientific">Candidatus Uhrbacteria bacterium GW2011_GWD2_52_7</name>
    <dbReference type="NCBI Taxonomy" id="1618989"/>
    <lineage>
        <taxon>Bacteria</taxon>
        <taxon>Candidatus Uhriibacteriota</taxon>
    </lineage>
</organism>
<dbReference type="SUPFAM" id="SSF50249">
    <property type="entry name" value="Nucleic acid-binding proteins"/>
    <property type="match status" value="1"/>
</dbReference>
<proteinExistence type="inferred from homology"/>
<protein>
    <recommendedName>
        <fullName evidence="7">Transcription termination/antitermination protein NusA</fullName>
    </recommendedName>
</protein>
<dbReference type="CDD" id="cd22529">
    <property type="entry name" value="KH-II_NusA_rpt2"/>
    <property type="match status" value="1"/>
</dbReference>
<dbReference type="FunFam" id="3.30.300.20:FF:000002">
    <property type="entry name" value="Transcription termination/antitermination protein NusA"/>
    <property type="match status" value="1"/>
</dbReference>
<dbReference type="InterPro" id="IPR012340">
    <property type="entry name" value="NA-bd_OB-fold"/>
</dbReference>